<accession>A0ABT4MB19</accession>
<feature type="domain" description="Histidine kinase/HSP90-like ATPase" evidence="2">
    <location>
        <begin position="33"/>
        <end position="148"/>
    </location>
</feature>
<keyword evidence="1" id="KW-0808">Transferase</keyword>
<keyword evidence="1" id="KW-0418">Kinase</keyword>
<proteinExistence type="predicted"/>
<dbReference type="CDD" id="cd16936">
    <property type="entry name" value="HATPase_RsbW-like"/>
    <property type="match status" value="1"/>
</dbReference>
<dbReference type="RefSeq" id="WP_269602581.1">
    <property type="nucleotide sequence ID" value="NZ_JAPWIJ010000002.1"/>
</dbReference>
<evidence type="ECO:0000313" key="4">
    <source>
        <dbReference type="Proteomes" id="UP001081071"/>
    </source>
</evidence>
<gene>
    <name evidence="3" type="ORF">O4220_05215</name>
</gene>
<keyword evidence="3" id="KW-0067">ATP-binding</keyword>
<comment type="caution">
    <text evidence="3">The sequence shown here is derived from an EMBL/GenBank/DDBJ whole genome shotgun (WGS) entry which is preliminary data.</text>
</comment>
<evidence type="ECO:0000256" key="1">
    <source>
        <dbReference type="ARBA" id="ARBA00022527"/>
    </source>
</evidence>
<dbReference type="Pfam" id="PF13581">
    <property type="entry name" value="HATPase_c_2"/>
    <property type="match status" value="1"/>
</dbReference>
<keyword evidence="4" id="KW-1185">Reference proteome</keyword>
<name>A0ABT4MB19_9NOCA</name>
<dbReference type="Proteomes" id="UP001081071">
    <property type="component" value="Unassembled WGS sequence"/>
</dbReference>
<sequence>MMATLSGGDDSRSDSSISTAGTRMKELVFTGEPADADRASAIRRELGEWLDSVGVDPDRAYDVVLATYEAIANSVEHAYRDHADRGTLDIRVLWAAEGRIDVKVIDRGDWASHNSDPNRGRGVPLMRALADSAAVTSDQNGTTVHMIWDAARTT</sequence>
<dbReference type="InterPro" id="IPR050267">
    <property type="entry name" value="Anti-sigma-factor_SerPK"/>
</dbReference>
<keyword evidence="1" id="KW-0723">Serine/threonine-protein kinase</keyword>
<evidence type="ECO:0000259" key="2">
    <source>
        <dbReference type="Pfam" id="PF13581"/>
    </source>
</evidence>
<dbReference type="SUPFAM" id="SSF55874">
    <property type="entry name" value="ATPase domain of HSP90 chaperone/DNA topoisomerase II/histidine kinase"/>
    <property type="match status" value="1"/>
</dbReference>
<dbReference type="Gene3D" id="3.30.565.10">
    <property type="entry name" value="Histidine kinase-like ATPase, C-terminal domain"/>
    <property type="match status" value="1"/>
</dbReference>
<dbReference type="InterPro" id="IPR036890">
    <property type="entry name" value="HATPase_C_sf"/>
</dbReference>
<dbReference type="GO" id="GO:0005524">
    <property type="term" value="F:ATP binding"/>
    <property type="evidence" value="ECO:0007669"/>
    <property type="project" value="UniProtKB-KW"/>
</dbReference>
<protein>
    <submittedName>
        <fullName evidence="3">ATP-binding protein</fullName>
    </submittedName>
</protein>
<evidence type="ECO:0000313" key="3">
    <source>
        <dbReference type="EMBL" id="MCZ4517909.1"/>
    </source>
</evidence>
<keyword evidence="3" id="KW-0547">Nucleotide-binding</keyword>
<dbReference type="InterPro" id="IPR003594">
    <property type="entry name" value="HATPase_dom"/>
</dbReference>
<reference evidence="3" key="1">
    <citation type="submission" date="2022-12" db="EMBL/GenBank/DDBJ databases">
        <authorList>
            <person name="Krivoruchko A.V."/>
            <person name="Elkin A."/>
        </authorList>
    </citation>
    <scope>NUCLEOTIDE SEQUENCE</scope>
    <source>
        <strain evidence="3">IEGM 1391</strain>
    </source>
</reference>
<organism evidence="3 4">
    <name type="scientific">Rhodococcus ruber</name>
    <dbReference type="NCBI Taxonomy" id="1830"/>
    <lineage>
        <taxon>Bacteria</taxon>
        <taxon>Bacillati</taxon>
        <taxon>Actinomycetota</taxon>
        <taxon>Actinomycetes</taxon>
        <taxon>Mycobacteriales</taxon>
        <taxon>Nocardiaceae</taxon>
        <taxon>Rhodococcus</taxon>
    </lineage>
</organism>
<dbReference type="PANTHER" id="PTHR35526:SF3">
    <property type="entry name" value="ANTI-SIGMA-F FACTOR RSBW"/>
    <property type="match status" value="1"/>
</dbReference>
<dbReference type="EMBL" id="JAPWIJ010000002">
    <property type="protein sequence ID" value="MCZ4517909.1"/>
    <property type="molecule type" value="Genomic_DNA"/>
</dbReference>
<dbReference type="PANTHER" id="PTHR35526">
    <property type="entry name" value="ANTI-SIGMA-F FACTOR RSBW-RELATED"/>
    <property type="match status" value="1"/>
</dbReference>